<dbReference type="GO" id="GO:0016787">
    <property type="term" value="F:hydrolase activity"/>
    <property type="evidence" value="ECO:0007669"/>
    <property type="project" value="UniProtKB-KW"/>
</dbReference>
<dbReference type="InterPro" id="IPR050474">
    <property type="entry name" value="Hel308_SKI2-like"/>
</dbReference>
<dbReference type="SUPFAM" id="SSF52540">
    <property type="entry name" value="P-loop containing nucleoside triphosphate hydrolases"/>
    <property type="match status" value="1"/>
</dbReference>
<dbReference type="InterPro" id="IPR027417">
    <property type="entry name" value="P-loop_NTPase"/>
</dbReference>
<dbReference type="PROSITE" id="PS51192">
    <property type="entry name" value="HELICASE_ATP_BIND_1"/>
    <property type="match status" value="1"/>
</dbReference>
<evidence type="ECO:0000259" key="6">
    <source>
        <dbReference type="PROSITE" id="PS51192"/>
    </source>
</evidence>
<feature type="region of interest" description="Disordered" evidence="5">
    <location>
        <begin position="1077"/>
        <end position="1101"/>
    </location>
</feature>
<dbReference type="KEGG" id="moy:CVS54_01437"/>
<keyword evidence="2 8" id="KW-0378">Hydrolase</keyword>
<organism evidence="8 9">
    <name type="scientific">Microbacterium oxydans</name>
    <dbReference type="NCBI Taxonomy" id="82380"/>
    <lineage>
        <taxon>Bacteria</taxon>
        <taxon>Bacillati</taxon>
        <taxon>Actinomycetota</taxon>
        <taxon>Actinomycetes</taxon>
        <taxon>Micrococcales</taxon>
        <taxon>Microbacteriaceae</taxon>
        <taxon>Microbacterium</taxon>
    </lineage>
</organism>
<evidence type="ECO:0000313" key="9">
    <source>
        <dbReference type="Proteomes" id="UP000274841"/>
    </source>
</evidence>
<dbReference type="SMART" id="SM00490">
    <property type="entry name" value="HELICc"/>
    <property type="match status" value="1"/>
</dbReference>
<keyword evidence="3 8" id="KW-0347">Helicase</keyword>
<dbReference type="SMART" id="SM00487">
    <property type="entry name" value="DEXDc"/>
    <property type="match status" value="1"/>
</dbReference>
<keyword evidence="1" id="KW-0547">Nucleotide-binding</keyword>
<dbReference type="PANTHER" id="PTHR47961:SF6">
    <property type="entry name" value="DNA-DIRECTED DNA POLYMERASE"/>
    <property type="match status" value="1"/>
</dbReference>
<feature type="domain" description="Helicase C-terminal" evidence="7">
    <location>
        <begin position="555"/>
        <end position="756"/>
    </location>
</feature>
<evidence type="ECO:0000256" key="2">
    <source>
        <dbReference type="ARBA" id="ARBA00022801"/>
    </source>
</evidence>
<name>A0A3Q9J4F3_9MICO</name>
<dbReference type="AlphaFoldDB" id="A0A3Q9J4F3"/>
<reference evidence="8 9" key="1">
    <citation type="submission" date="2018-08" db="EMBL/GenBank/DDBJ databases">
        <title>Microbacterium oxydans strain HG3.</title>
        <authorList>
            <person name="ORTET P."/>
        </authorList>
    </citation>
    <scope>NUCLEOTIDE SEQUENCE [LARGE SCALE GENOMIC DNA]</scope>
    <source>
        <strain evidence="8 9">HG3</strain>
    </source>
</reference>
<sequence>MTISREAISRLRSHWAIEALGADRVNAAHDAAASMHVDSNLGRQLHREGTHDAATEALIQDVAFAYEIVASEGIEALAQVSLHSGTSDAAVAEAAAHEAFALLRALPLKLDSLEALVHQVLQLGALAYCSDRWAEYRAWMREREVNPELFQSDGSWDTRVLSDLGQIWTRLLRKDGWHDLEGVAETVARLRAEQRENEELLFNAQSRPEDLQVAGWRLVALYHWARLSEMVATYLMQGEPADIATQLDFHFDRAISAAQQSADPAFVVVLQWQRAMAQRMVTGALWSVTRIGPEIRSIVETATRQRSMFEMLPPQRIAIQEQGLLDPASAAVVVDLPTSAGKTILAEFKIVQAISQFKQDKGWVAYVAPTRALVSQITRRLRRDLGPSGIRVEELTSAVEIDEIEAGMLNESPFDVLVATPEKLHLAIRNAAIDRPLALLVLDEAHNIEDSDRGIRIELLLATVKRDCTQANFLLLMPYVPNSDDLARWLAPRTGKSISLATTPWQPNDRLIGLVSAVAPPSGRGRDWRLSFEPMLTSGSSMNVSGLYQIGDGPQLDRTFSSIKNSLSKIAGASALTLSERGTAIVICPTIPTVWTIAEELSGELPEVDDPDIALVQRYLAAEISEDYALIGMLARRIGVHHAGLSDETRALMEWLAEQGKLRILVATTGLSQGLNFPVSSIFLASRNLPSGKFNRPMTAREFWNLAGRAGRVDQDSIGVVGISSKEGDRESLAQFLSEQAGALVSRLVVLLDELEDAGRLLNLERSLYNDQWADFRSYVAHLFAQKKNLDAVLSETELLLRNTFGYSSLAEASPAERQKGLRLLEATRAYAAELAQNVETTTLADSTGFTPEGIRSAMGEMRRMDKSLDASDWQPGSLFGDVTSSALPDLMRVMLQLPQIRDSIDELSGVGAGIGERAAKIAADWVAGVSIKSIAERYFGDAASPTVALTEATKAIYRNLATAGTWGITALSKLPTSGIDFENVSESDLRSINLLGAMLYHGVNTEAGVVMRMSSVPRTAANSLGAEFAQGHEPGSLRPSEAREFLSQLSDADWGRHVPRGSDLAGSDLRDLWQVLSGSAGDPGARSAVGTAEQPRSGSS</sequence>
<dbReference type="PANTHER" id="PTHR47961">
    <property type="entry name" value="DNA POLYMERASE THETA, PUTATIVE (AFU_ORTHOLOGUE AFUA_1G05260)-RELATED"/>
    <property type="match status" value="1"/>
</dbReference>
<dbReference type="PROSITE" id="PS51194">
    <property type="entry name" value="HELICASE_CTER"/>
    <property type="match status" value="1"/>
</dbReference>
<dbReference type="GO" id="GO:0005524">
    <property type="term" value="F:ATP binding"/>
    <property type="evidence" value="ECO:0007669"/>
    <property type="project" value="UniProtKB-KW"/>
</dbReference>
<keyword evidence="4" id="KW-0067">ATP-binding</keyword>
<dbReference type="Pfam" id="PF00270">
    <property type="entry name" value="DEAD"/>
    <property type="match status" value="1"/>
</dbReference>
<dbReference type="EMBL" id="CP031422">
    <property type="protein sequence ID" value="AZS40114.1"/>
    <property type="molecule type" value="Genomic_DNA"/>
</dbReference>
<evidence type="ECO:0000313" key="8">
    <source>
        <dbReference type="EMBL" id="AZS40114.1"/>
    </source>
</evidence>
<dbReference type="EC" id="3.6.4.13" evidence="8"/>
<evidence type="ECO:0000256" key="5">
    <source>
        <dbReference type="SAM" id="MobiDB-lite"/>
    </source>
</evidence>
<evidence type="ECO:0000256" key="4">
    <source>
        <dbReference type="ARBA" id="ARBA00022840"/>
    </source>
</evidence>
<dbReference type="InterPro" id="IPR001650">
    <property type="entry name" value="Helicase_C-like"/>
</dbReference>
<feature type="domain" description="Helicase ATP-binding" evidence="6">
    <location>
        <begin position="323"/>
        <end position="482"/>
    </location>
</feature>
<gene>
    <name evidence="8" type="primary">srmB</name>
    <name evidence="8" type="ORF">CVS54_01437</name>
</gene>
<proteinExistence type="predicted"/>
<dbReference type="RefSeq" id="WP_127012050.1">
    <property type="nucleotide sequence ID" value="NZ_CP031422.1"/>
</dbReference>
<dbReference type="Gene3D" id="3.40.50.300">
    <property type="entry name" value="P-loop containing nucleotide triphosphate hydrolases"/>
    <property type="match status" value="2"/>
</dbReference>
<evidence type="ECO:0000259" key="7">
    <source>
        <dbReference type="PROSITE" id="PS51194"/>
    </source>
</evidence>
<accession>A0A3Q9J4F3</accession>
<evidence type="ECO:0000256" key="1">
    <source>
        <dbReference type="ARBA" id="ARBA00022741"/>
    </source>
</evidence>
<dbReference type="CDD" id="cd17921">
    <property type="entry name" value="DEXHc_Ski2"/>
    <property type="match status" value="1"/>
</dbReference>
<dbReference type="GO" id="GO:0003724">
    <property type="term" value="F:RNA helicase activity"/>
    <property type="evidence" value="ECO:0007669"/>
    <property type="project" value="UniProtKB-EC"/>
</dbReference>
<dbReference type="GO" id="GO:0003676">
    <property type="term" value="F:nucleic acid binding"/>
    <property type="evidence" value="ECO:0007669"/>
    <property type="project" value="InterPro"/>
</dbReference>
<protein>
    <submittedName>
        <fullName evidence="8">ATP-dependent RNA helicase SrmB</fullName>
        <ecNumber evidence="8">3.6.4.13</ecNumber>
    </submittedName>
</protein>
<evidence type="ECO:0000256" key="3">
    <source>
        <dbReference type="ARBA" id="ARBA00022806"/>
    </source>
</evidence>
<dbReference type="InterPro" id="IPR011545">
    <property type="entry name" value="DEAD/DEAH_box_helicase_dom"/>
</dbReference>
<dbReference type="InterPro" id="IPR014001">
    <property type="entry name" value="Helicase_ATP-bd"/>
</dbReference>
<dbReference type="Proteomes" id="UP000274841">
    <property type="component" value="Chromosome"/>
</dbReference>